<dbReference type="RefSeq" id="WP_161036730.1">
    <property type="nucleotide sequence ID" value="NZ_WWCL01000004.1"/>
</dbReference>
<dbReference type="NCBIfam" id="TIGR03008">
    <property type="entry name" value="pepcterm_CAAX"/>
    <property type="match status" value="1"/>
</dbReference>
<dbReference type="GO" id="GO:0006508">
    <property type="term" value="P:proteolysis"/>
    <property type="evidence" value="ECO:0007669"/>
    <property type="project" value="UniProtKB-KW"/>
</dbReference>
<feature type="transmembrane region" description="Helical" evidence="1">
    <location>
        <begin position="38"/>
        <end position="58"/>
    </location>
</feature>
<name>A0A845I5F4_9BURK</name>
<dbReference type="EMBL" id="WWCL01000004">
    <property type="protein sequence ID" value="MYN47365.1"/>
    <property type="molecule type" value="Genomic_DNA"/>
</dbReference>
<dbReference type="Pfam" id="PF02517">
    <property type="entry name" value="Rce1-like"/>
    <property type="match status" value="1"/>
</dbReference>
<keyword evidence="3" id="KW-0378">Hydrolase</keyword>
<gene>
    <name evidence="3" type="ORF">GTP23_20180</name>
</gene>
<feature type="transmembrane region" description="Helical" evidence="1">
    <location>
        <begin position="6"/>
        <end position="26"/>
    </location>
</feature>
<dbReference type="Proteomes" id="UP000444316">
    <property type="component" value="Unassembled WGS sequence"/>
</dbReference>
<reference evidence="3" key="1">
    <citation type="submission" date="2019-12" db="EMBL/GenBank/DDBJ databases">
        <title>Novel species isolated from a subtropical stream in China.</title>
        <authorList>
            <person name="Lu H."/>
        </authorList>
    </citation>
    <scope>NUCLEOTIDE SEQUENCE [LARGE SCALE GENOMIC DNA]</scope>
    <source>
        <strain evidence="3">FT93W</strain>
    </source>
</reference>
<feature type="transmembrane region" description="Helical" evidence="1">
    <location>
        <begin position="156"/>
        <end position="186"/>
    </location>
</feature>
<dbReference type="InterPro" id="IPR014346">
    <property type="entry name" value="Prenyl_protease-related"/>
</dbReference>
<accession>A0A845I5F4</accession>
<feature type="domain" description="CAAX prenyl protease 2/Lysostaphin resistance protein A-like" evidence="2">
    <location>
        <begin position="114"/>
        <end position="205"/>
    </location>
</feature>
<dbReference type="PANTHER" id="PTHR43592:SF15">
    <property type="entry name" value="CAAX AMINO TERMINAL PROTEASE FAMILY PROTEIN"/>
    <property type="match status" value="1"/>
</dbReference>
<evidence type="ECO:0000256" key="1">
    <source>
        <dbReference type="SAM" id="Phobius"/>
    </source>
</evidence>
<feature type="transmembrane region" description="Helical" evidence="1">
    <location>
        <begin position="193"/>
        <end position="212"/>
    </location>
</feature>
<keyword evidence="1" id="KW-0812">Transmembrane</keyword>
<dbReference type="GO" id="GO:0080120">
    <property type="term" value="P:CAAX-box protein maturation"/>
    <property type="evidence" value="ECO:0007669"/>
    <property type="project" value="UniProtKB-ARBA"/>
</dbReference>
<proteinExistence type="predicted"/>
<dbReference type="PANTHER" id="PTHR43592">
    <property type="entry name" value="CAAX AMINO TERMINAL PROTEASE"/>
    <property type="match status" value="1"/>
</dbReference>
<feature type="transmembrane region" description="Helical" evidence="1">
    <location>
        <begin position="70"/>
        <end position="94"/>
    </location>
</feature>
<dbReference type="InterPro" id="IPR003675">
    <property type="entry name" value="Rce1/LyrA-like_dom"/>
</dbReference>
<comment type="caution">
    <text evidence="3">The sequence shown here is derived from an EMBL/GenBank/DDBJ whole genome shotgun (WGS) entry which is preliminary data.</text>
</comment>
<keyword evidence="4" id="KW-1185">Reference proteome</keyword>
<sequence>MLNRAAWARILPFLAYMAFIVVADLLSRVGVDAATLRWLYPIKIGFVFLLLVVFWRQYQELASWRCSARLLAVAAAAGVVVLVLWLNLAAGWMVMGQSSGFDPRSGGQIDWSLALPRLAGATLVVPVMEELFWRSFLMRWLVHQDFEQVAPQQVGWGSWAVSSLLFGIEHNLWLAGLVAGLIYGFLYRRSGNIWAAIVAHGVTNGLLGIWIISTANWSYW</sequence>
<organism evidence="3 4">
    <name type="scientific">Duganella fentianensis</name>
    <dbReference type="NCBI Taxonomy" id="2692177"/>
    <lineage>
        <taxon>Bacteria</taxon>
        <taxon>Pseudomonadati</taxon>
        <taxon>Pseudomonadota</taxon>
        <taxon>Betaproteobacteria</taxon>
        <taxon>Burkholderiales</taxon>
        <taxon>Oxalobacteraceae</taxon>
        <taxon>Telluria group</taxon>
        <taxon>Duganella</taxon>
    </lineage>
</organism>
<dbReference type="GO" id="GO:0004175">
    <property type="term" value="F:endopeptidase activity"/>
    <property type="evidence" value="ECO:0007669"/>
    <property type="project" value="UniProtKB-ARBA"/>
</dbReference>
<keyword evidence="1" id="KW-1133">Transmembrane helix</keyword>
<dbReference type="AlphaFoldDB" id="A0A845I5F4"/>
<keyword evidence="1" id="KW-0472">Membrane</keyword>
<evidence type="ECO:0000313" key="3">
    <source>
        <dbReference type="EMBL" id="MYN47365.1"/>
    </source>
</evidence>
<evidence type="ECO:0000313" key="4">
    <source>
        <dbReference type="Proteomes" id="UP000444316"/>
    </source>
</evidence>
<evidence type="ECO:0000259" key="2">
    <source>
        <dbReference type="Pfam" id="PF02517"/>
    </source>
</evidence>
<protein>
    <submittedName>
        <fullName evidence="3">CAAX prenyl protease-related protein</fullName>
    </submittedName>
</protein>
<keyword evidence="3" id="KW-0645">Protease</keyword>